<keyword evidence="8 11" id="KW-1133">Transmembrane helix</keyword>
<comment type="caution">
    <text evidence="13">The sequence shown here is derived from an EMBL/GenBank/DDBJ whole genome shotgun (WGS) entry which is preliminary data.</text>
</comment>
<feature type="transmembrane region" description="Helical" evidence="11">
    <location>
        <begin position="259"/>
        <end position="281"/>
    </location>
</feature>
<protein>
    <recommendedName>
        <fullName evidence="4">Putative hemin transport system permease protein HrtB</fullName>
    </recommendedName>
</protein>
<evidence type="ECO:0000256" key="5">
    <source>
        <dbReference type="ARBA" id="ARBA00022448"/>
    </source>
</evidence>
<evidence type="ECO:0000313" key="13">
    <source>
        <dbReference type="EMBL" id="PBB06316.1"/>
    </source>
</evidence>
<evidence type="ECO:0000259" key="12">
    <source>
        <dbReference type="Pfam" id="PF02687"/>
    </source>
</evidence>
<evidence type="ECO:0000313" key="14">
    <source>
        <dbReference type="Proteomes" id="UP000217561"/>
    </source>
</evidence>
<feature type="transmembrane region" description="Helical" evidence="11">
    <location>
        <begin position="301"/>
        <end position="322"/>
    </location>
</feature>
<dbReference type="InterPro" id="IPR051125">
    <property type="entry name" value="ABC-4/HrtB_transporter"/>
</dbReference>
<feature type="domain" description="ABC3 transporter permease C-terminal" evidence="12">
    <location>
        <begin position="218"/>
        <end position="329"/>
    </location>
</feature>
<dbReference type="EMBL" id="NSGH01000005">
    <property type="protein sequence ID" value="PBB06316.1"/>
    <property type="molecule type" value="Genomic_DNA"/>
</dbReference>
<evidence type="ECO:0000256" key="7">
    <source>
        <dbReference type="ARBA" id="ARBA00022692"/>
    </source>
</evidence>
<accession>A0ABX4HSW3</accession>
<keyword evidence="14" id="KW-1185">Reference proteome</keyword>
<keyword evidence="7 11" id="KW-0812">Transmembrane</keyword>
<organism evidence="13 14">
    <name type="scientific">Salimicrobium humidisoli</name>
    <dbReference type="NCBI Taxonomy" id="2029857"/>
    <lineage>
        <taxon>Bacteria</taxon>
        <taxon>Bacillati</taxon>
        <taxon>Bacillota</taxon>
        <taxon>Bacilli</taxon>
        <taxon>Bacillales</taxon>
        <taxon>Bacillaceae</taxon>
        <taxon>Salimicrobium</taxon>
    </lineage>
</organism>
<dbReference type="Pfam" id="PF02687">
    <property type="entry name" value="FtsX"/>
    <property type="match status" value="1"/>
</dbReference>
<feature type="transmembrane region" description="Helical" evidence="11">
    <location>
        <begin position="218"/>
        <end position="238"/>
    </location>
</feature>
<evidence type="ECO:0000256" key="11">
    <source>
        <dbReference type="SAM" id="Phobius"/>
    </source>
</evidence>
<dbReference type="PANTHER" id="PTHR43738:SF1">
    <property type="entry name" value="HEMIN TRANSPORT SYSTEM PERMEASE PROTEIN HRTB-RELATED"/>
    <property type="match status" value="1"/>
</dbReference>
<evidence type="ECO:0000256" key="1">
    <source>
        <dbReference type="ARBA" id="ARBA00004651"/>
    </source>
</evidence>
<evidence type="ECO:0000256" key="6">
    <source>
        <dbReference type="ARBA" id="ARBA00022475"/>
    </source>
</evidence>
<evidence type="ECO:0000256" key="2">
    <source>
        <dbReference type="ARBA" id="ARBA00008697"/>
    </source>
</evidence>
<comment type="similarity">
    <text evidence="2">Belongs to the ABC-4 integral membrane protein family. HrtB subfamily.</text>
</comment>
<gene>
    <name evidence="13" type="ORF">CKW00_04605</name>
</gene>
<dbReference type="InterPro" id="IPR003838">
    <property type="entry name" value="ABC3_permease_C"/>
</dbReference>
<reference evidence="13 14" key="1">
    <citation type="submission" date="2017-08" db="EMBL/GenBank/DDBJ databases">
        <title>Salimicrobium alkalisoli sp. nov., isolated from saline alkaline soil.</title>
        <authorList>
            <person name="Zhang G."/>
            <person name="Xiong Q."/>
        </authorList>
    </citation>
    <scope>NUCLEOTIDE SEQUENCE [LARGE SCALE GENOMIC DNA]</scope>
    <source>
        <strain evidence="13 14">WN024</strain>
    </source>
</reference>
<comment type="subunit">
    <text evidence="3">The complex is composed of two ATP-binding proteins (HrtA), two transmembrane proteins (HrtB) and a solute-binding protein.</text>
</comment>
<comment type="subcellular location">
    <subcellularLocation>
        <location evidence="1">Cell membrane</location>
        <topology evidence="1">Multi-pass membrane protein</topology>
    </subcellularLocation>
</comment>
<evidence type="ECO:0000256" key="3">
    <source>
        <dbReference type="ARBA" id="ARBA00011131"/>
    </source>
</evidence>
<evidence type="ECO:0000256" key="8">
    <source>
        <dbReference type="ARBA" id="ARBA00022989"/>
    </source>
</evidence>
<comment type="function">
    <text evidence="10">Part of the ABC transporter complex hrt involved in hemin import. Responsible for the translocation of the substrate across the membrane.</text>
</comment>
<name>A0ABX4HSW3_9BACI</name>
<evidence type="ECO:0000256" key="10">
    <source>
        <dbReference type="ARBA" id="ARBA00024973"/>
    </source>
</evidence>
<dbReference type="Proteomes" id="UP000217561">
    <property type="component" value="Unassembled WGS sequence"/>
</dbReference>
<sequence>MNMALKEMKKNKTRFLIIGAVVFLISLLTFLLSGLANGLSEDNMASIRNLPEGNFHLTEDAEGSYTRSNLDEATVQSATGQNNYAFSVQMGGLEKSERKYSLAFFTSTSTSPFPQPDKGEVVLDSSVKEEGVSVGDTLTHPQTGEELEVTGFADNERFSHSPAAFVNQEEFSSMFRIEDFQVLYTENAKDISGLETFSKSEFLSSIPSYQAEQMTLSMILWFLVLISGMLFAIFFYMMNVQKTGMFGILKAIGVRTRRLFYMMWVQMLTITSLAVLLSGLAGQTAGVLLPEAMPYDLPVSTTLALAAVFLVVGFVGSTFSGLRIRQIKPLEAIQQGEG</sequence>
<keyword evidence="6" id="KW-1003">Cell membrane</keyword>
<keyword evidence="5" id="KW-0813">Transport</keyword>
<evidence type="ECO:0000256" key="9">
    <source>
        <dbReference type="ARBA" id="ARBA00023136"/>
    </source>
</evidence>
<proteinExistence type="inferred from homology"/>
<dbReference type="PANTHER" id="PTHR43738">
    <property type="entry name" value="ABC TRANSPORTER, MEMBRANE PROTEIN"/>
    <property type="match status" value="1"/>
</dbReference>
<evidence type="ECO:0000256" key="4">
    <source>
        <dbReference type="ARBA" id="ARBA00016962"/>
    </source>
</evidence>
<keyword evidence="9 11" id="KW-0472">Membrane</keyword>